<dbReference type="InterPro" id="IPR029052">
    <property type="entry name" value="Metallo-depent_PP-like"/>
</dbReference>
<comment type="similarity">
    <text evidence="4">Belongs to the cyclic nucleotide phosphodiesterase class-III family.</text>
</comment>
<evidence type="ECO:0000256" key="4">
    <source>
        <dbReference type="ARBA" id="ARBA00025742"/>
    </source>
</evidence>
<dbReference type="GO" id="GO:0046872">
    <property type="term" value="F:metal ion binding"/>
    <property type="evidence" value="ECO:0007669"/>
    <property type="project" value="UniProtKB-KW"/>
</dbReference>
<comment type="caution">
    <text evidence="7">The sequence shown here is derived from an EMBL/GenBank/DDBJ whole genome shotgun (WGS) entry which is preliminary data.</text>
</comment>
<protein>
    <submittedName>
        <fullName evidence="7">Phosphohydrolases, Icc family</fullName>
    </submittedName>
</protein>
<organism evidence="7 8">
    <name type="scientific">Asaia bogorensis</name>
    <dbReference type="NCBI Taxonomy" id="91915"/>
    <lineage>
        <taxon>Bacteria</taxon>
        <taxon>Pseudomonadati</taxon>
        <taxon>Pseudomonadota</taxon>
        <taxon>Alphaproteobacteria</taxon>
        <taxon>Acetobacterales</taxon>
        <taxon>Acetobacteraceae</taxon>
        <taxon>Asaia</taxon>
    </lineage>
</organism>
<dbReference type="GO" id="GO:0016787">
    <property type="term" value="F:hydrolase activity"/>
    <property type="evidence" value="ECO:0007669"/>
    <property type="project" value="UniProtKB-KW"/>
</dbReference>
<dbReference type="RefSeq" id="WP_023979230.1">
    <property type="nucleotide sequence ID" value="NZ_CBLX010000013.1"/>
</dbReference>
<evidence type="ECO:0000256" key="2">
    <source>
        <dbReference type="ARBA" id="ARBA00022801"/>
    </source>
</evidence>
<evidence type="ECO:0000256" key="3">
    <source>
        <dbReference type="ARBA" id="ARBA00023004"/>
    </source>
</evidence>
<sequence length="311" mass="34534">MTGNSDTSPVVLAHLSDVHLPPPAPLPSWRAFTNKRALSVASWKRHRVHRHRPELATIVREDIVAAAPDLVLNTGDLTNFGLPEECAAAADWLASMPARTLVVPGNHDAMVRSKWPDHAGLWSKWMEDTDETSFPYCHIHGNVAVIGLNSAIPTPPFMACGRIGKTQREKLAQLLDETKILCRVVMIHHPPRAGLVPWRKSLLDHKVVATVIAQHGASIVLHGHSHDATLATVPGSEIPLVGVPSASLLSSRPWRQSGWNRIAITPTQEGWTIDLQTRQFTSDTGWRCSRHRRWQQHPEQHGQIMKANEPR</sequence>
<dbReference type="PANTHER" id="PTHR42988">
    <property type="entry name" value="PHOSPHOHYDROLASE"/>
    <property type="match status" value="1"/>
</dbReference>
<dbReference type="Gene3D" id="3.60.21.10">
    <property type="match status" value="1"/>
</dbReference>
<feature type="region of interest" description="Disordered" evidence="5">
    <location>
        <begin position="292"/>
        <end position="311"/>
    </location>
</feature>
<accession>A0A060QGR6</accession>
<dbReference type="InterPro" id="IPR004843">
    <property type="entry name" value="Calcineurin-like_PHP"/>
</dbReference>
<evidence type="ECO:0000256" key="1">
    <source>
        <dbReference type="ARBA" id="ARBA00022723"/>
    </source>
</evidence>
<evidence type="ECO:0000313" key="8">
    <source>
        <dbReference type="Proteomes" id="UP000027583"/>
    </source>
</evidence>
<keyword evidence="3" id="KW-0408">Iron</keyword>
<dbReference type="Pfam" id="PF00149">
    <property type="entry name" value="Metallophos"/>
    <property type="match status" value="1"/>
</dbReference>
<keyword evidence="1" id="KW-0479">Metal-binding</keyword>
<dbReference type="PANTHER" id="PTHR42988:SF2">
    <property type="entry name" value="CYCLIC NUCLEOTIDE PHOSPHODIESTERASE CBUA0032-RELATED"/>
    <property type="match status" value="1"/>
</dbReference>
<evidence type="ECO:0000259" key="6">
    <source>
        <dbReference type="Pfam" id="PF00149"/>
    </source>
</evidence>
<keyword evidence="2" id="KW-0378">Hydrolase</keyword>
<gene>
    <name evidence="7" type="ORF">ASAP_1828</name>
</gene>
<dbReference type="InterPro" id="IPR050884">
    <property type="entry name" value="CNP_phosphodiesterase-III"/>
</dbReference>
<name>A0A060QGR6_9PROT</name>
<dbReference type="AlphaFoldDB" id="A0A060QGR6"/>
<dbReference type="SUPFAM" id="SSF56300">
    <property type="entry name" value="Metallo-dependent phosphatases"/>
    <property type="match status" value="1"/>
</dbReference>
<reference evidence="7 8" key="2">
    <citation type="journal article" date="2014" name="PLoS ONE">
        <title>Evolution of mitochondria reconstructed from the energy metabolism of living bacteria.</title>
        <authorList>
            <person name="Degli Esposti M."/>
            <person name="Chouaia B."/>
            <person name="Comandatore F."/>
            <person name="Crotti E."/>
            <person name="Sassera D."/>
            <person name="Lievens P.M."/>
            <person name="Daffonchio D."/>
            <person name="Bandi C."/>
        </authorList>
    </citation>
    <scope>NUCLEOTIDE SEQUENCE [LARGE SCALE GENOMIC DNA]</scope>
    <source>
        <strain evidence="7 8">SF2.1</strain>
    </source>
</reference>
<evidence type="ECO:0000256" key="5">
    <source>
        <dbReference type="SAM" id="MobiDB-lite"/>
    </source>
</evidence>
<dbReference type="EMBL" id="CBLX010000013">
    <property type="protein sequence ID" value="CDG39873.1"/>
    <property type="molecule type" value="Genomic_DNA"/>
</dbReference>
<feature type="domain" description="Calcineurin-like phosphoesterase" evidence="6">
    <location>
        <begin position="12"/>
        <end position="227"/>
    </location>
</feature>
<reference evidence="7 8" key="1">
    <citation type="journal article" date="2014" name="Genome Biol. Evol.">
        <title>Acetic acid bacteria genomes reveal functional traits for adaptation to life in insect guts.</title>
        <authorList>
            <person name="Chouaia B."/>
            <person name="Gaiarsa S."/>
            <person name="Crotti E."/>
            <person name="Comandatore F."/>
            <person name="Degli Esposti M."/>
            <person name="Ricci I."/>
            <person name="Alma A."/>
            <person name="Favia G."/>
            <person name="Bandi C."/>
            <person name="Daffonchio D."/>
        </authorList>
    </citation>
    <scope>NUCLEOTIDE SEQUENCE [LARGE SCALE GENOMIC DNA]</scope>
    <source>
        <strain evidence="7 8">SF2.1</strain>
    </source>
</reference>
<dbReference type="Proteomes" id="UP000027583">
    <property type="component" value="Unassembled WGS sequence"/>
</dbReference>
<dbReference type="eggNOG" id="COG1409">
    <property type="taxonomic scope" value="Bacteria"/>
</dbReference>
<proteinExistence type="inferred from homology"/>
<evidence type="ECO:0000313" key="7">
    <source>
        <dbReference type="EMBL" id="CDG39873.1"/>
    </source>
</evidence>